<comment type="caution">
    <text evidence="1">The sequence shown here is derived from an EMBL/GenBank/DDBJ whole genome shotgun (WGS) entry which is preliminary data.</text>
</comment>
<name>A0AAV3WJ45_ACIJO</name>
<sequence>MNLKVDLADFLNPTVIANTAQTCGYAMYIERERLSEPTHGQKTRQNRLEIEAIVRWSDFNKILIEGNKTSID</sequence>
<protein>
    <submittedName>
        <fullName evidence="1">Uncharacterized protein</fullName>
    </submittedName>
</protein>
<evidence type="ECO:0000313" key="1">
    <source>
        <dbReference type="EMBL" id="GEK45289.1"/>
    </source>
</evidence>
<evidence type="ECO:0000313" key="2">
    <source>
        <dbReference type="Proteomes" id="UP000321274"/>
    </source>
</evidence>
<reference evidence="1 2" key="1">
    <citation type="submission" date="2019-07" db="EMBL/GenBank/DDBJ databases">
        <title>Whole genome shotgun sequence of Acinetobacter johnsonii NBRC 102197.</title>
        <authorList>
            <person name="Hosoyama A."/>
            <person name="Uohara A."/>
            <person name="Ohji S."/>
            <person name="Ichikawa N."/>
        </authorList>
    </citation>
    <scope>NUCLEOTIDE SEQUENCE [LARGE SCALE GENOMIC DNA]</scope>
    <source>
        <strain evidence="1 2">NBRC 102197</strain>
    </source>
</reference>
<dbReference type="EMBL" id="BJUJ01000093">
    <property type="protein sequence ID" value="GEK45289.1"/>
    <property type="molecule type" value="Genomic_DNA"/>
</dbReference>
<dbReference type="Proteomes" id="UP000321274">
    <property type="component" value="Unassembled WGS sequence"/>
</dbReference>
<dbReference type="AlphaFoldDB" id="A0AAV3WJ45"/>
<organism evidence="1 2">
    <name type="scientific">Acinetobacter johnsonii</name>
    <dbReference type="NCBI Taxonomy" id="40214"/>
    <lineage>
        <taxon>Bacteria</taxon>
        <taxon>Pseudomonadati</taxon>
        <taxon>Pseudomonadota</taxon>
        <taxon>Gammaproteobacteria</taxon>
        <taxon>Moraxellales</taxon>
        <taxon>Moraxellaceae</taxon>
        <taxon>Acinetobacter</taxon>
    </lineage>
</organism>
<proteinExistence type="predicted"/>
<gene>
    <name evidence="1" type="ORF">AJO04nite_25470</name>
</gene>
<accession>A0AAV3WJ45</accession>